<dbReference type="FunFam" id="1.10.510.10:FF:000002">
    <property type="entry name" value="Non-specific serine/threonine protein kinase"/>
    <property type="match status" value="1"/>
</dbReference>
<evidence type="ECO:0000256" key="11">
    <source>
        <dbReference type="SAM" id="MobiDB-lite"/>
    </source>
</evidence>
<feature type="domain" description="Protein kinase" evidence="12">
    <location>
        <begin position="56"/>
        <end position="292"/>
    </location>
</feature>
<reference evidence="13" key="1">
    <citation type="submission" date="2025-08" db="UniProtKB">
        <authorList>
            <consortium name="Ensembl"/>
        </authorList>
    </citation>
    <scope>IDENTIFICATION</scope>
</reference>
<sequence>MDRAAVARLSANPRNACAGSALADQSSPAGRAVSQGAVRKQAVKRHHHKHNLKHRYEFLETLGKGTYGRVKKAKERSGRLVAIKSIRKEKIKDEQDLVHIRREIEIMSTLCHPHIITIYEGTRGDLYDYICDRRNISEREARHFFRQIVSAVHYCHQNGIVHRDLKLENILLDGNGSVKIADFGLSNLYHGDEYLQTFCGSPLYASPEIVNGRPYRGPEVDTWSLGVLLYTMVHGTMPFDGQNHKTLVQQISTGNYRKPNNPSDACGLIRWMLMVNPERRATIEEIAGHWWLNWGYQQPLLAETKTSLAEQTTSAASPLTTHPAGLASVASWLRRTSRPLLENGSKMRCLLRSQGGGGDVVRQRSLRRSRKENNVSQTVHEVSADSRPSKSILKRRNSVKQKAMGESSAVSSVESHVLNLSAPVCQPSVALLPRKGILKKPTEESGYYSSSPENSDSGWAPKTKECPSVPTCRKGILKRNGKFSSGGLQEFGSLDQLAAPLPRGGTRSRPSGAISEDSILSSESFDQLDLPDRVGPPAQTDKPAKANMRGCVSADNLLDIQEDTILGDGLLRNCNCYRSGVADSAFSITDCDNVTEAYKWAVVLRGSAAN</sequence>
<protein>
    <recommendedName>
        <fullName evidence="1">non-specific serine/threonine protein kinase</fullName>
        <ecNumber evidence="1">2.7.11.1</ecNumber>
    </recommendedName>
</protein>
<feature type="region of interest" description="Disordered" evidence="11">
    <location>
        <begin position="353"/>
        <end position="390"/>
    </location>
</feature>
<organism evidence="13 14">
    <name type="scientific">Mola mola</name>
    <name type="common">Ocean sunfish</name>
    <name type="synonym">Tetraodon mola</name>
    <dbReference type="NCBI Taxonomy" id="94237"/>
    <lineage>
        <taxon>Eukaryota</taxon>
        <taxon>Metazoa</taxon>
        <taxon>Chordata</taxon>
        <taxon>Craniata</taxon>
        <taxon>Vertebrata</taxon>
        <taxon>Euteleostomi</taxon>
        <taxon>Actinopterygii</taxon>
        <taxon>Neopterygii</taxon>
        <taxon>Teleostei</taxon>
        <taxon>Neoteleostei</taxon>
        <taxon>Acanthomorphata</taxon>
        <taxon>Eupercaria</taxon>
        <taxon>Tetraodontiformes</taxon>
        <taxon>Molidae</taxon>
        <taxon>Mola</taxon>
    </lineage>
</organism>
<dbReference type="Ensembl" id="ENSMMOT00000029332.1">
    <property type="protein sequence ID" value="ENSMMOP00000028845.1"/>
    <property type="gene ID" value="ENSMMOG00000021766.1"/>
</dbReference>
<feature type="binding site" evidence="10">
    <location>
        <position position="88"/>
    </location>
    <ligand>
        <name>ATP</name>
        <dbReference type="ChEBI" id="CHEBI:30616"/>
    </ligand>
</feature>
<comment type="similarity">
    <text evidence="7">Belongs to the protein kinase superfamily. CAMK Ser/Thr protein kinase family. Smok subfamily.</text>
</comment>
<keyword evidence="6 10" id="KW-0067">ATP-binding</keyword>
<evidence type="ECO:0000256" key="9">
    <source>
        <dbReference type="ARBA" id="ARBA00048679"/>
    </source>
</evidence>
<evidence type="ECO:0000259" key="12">
    <source>
        <dbReference type="PROSITE" id="PS50011"/>
    </source>
</evidence>
<dbReference type="Proteomes" id="UP000261620">
    <property type="component" value="Unplaced"/>
</dbReference>
<dbReference type="SUPFAM" id="SSF56112">
    <property type="entry name" value="Protein kinase-like (PK-like)"/>
    <property type="match status" value="1"/>
</dbReference>
<comment type="catalytic activity">
    <reaction evidence="9">
        <text>L-seryl-[protein] + ATP = O-phospho-L-seryl-[protein] + ADP + H(+)</text>
        <dbReference type="Rhea" id="RHEA:17989"/>
        <dbReference type="Rhea" id="RHEA-COMP:9863"/>
        <dbReference type="Rhea" id="RHEA-COMP:11604"/>
        <dbReference type="ChEBI" id="CHEBI:15378"/>
        <dbReference type="ChEBI" id="CHEBI:29999"/>
        <dbReference type="ChEBI" id="CHEBI:30616"/>
        <dbReference type="ChEBI" id="CHEBI:83421"/>
        <dbReference type="ChEBI" id="CHEBI:456216"/>
        <dbReference type="EC" id="2.7.11.1"/>
    </reaction>
</comment>
<dbReference type="InterPro" id="IPR017441">
    <property type="entry name" value="Protein_kinase_ATP_BS"/>
</dbReference>
<dbReference type="InterPro" id="IPR008271">
    <property type="entry name" value="Ser/Thr_kinase_AS"/>
</dbReference>
<keyword evidence="2" id="KW-0723">Serine/threonine-protein kinase</keyword>
<evidence type="ECO:0000256" key="8">
    <source>
        <dbReference type="ARBA" id="ARBA00047899"/>
    </source>
</evidence>
<feature type="compositionally biased region" description="Polar residues" evidence="11">
    <location>
        <begin position="447"/>
        <end position="457"/>
    </location>
</feature>
<evidence type="ECO:0000256" key="10">
    <source>
        <dbReference type="PROSITE-ProRule" id="PRU10141"/>
    </source>
</evidence>
<dbReference type="GO" id="GO:0005737">
    <property type="term" value="C:cytoplasm"/>
    <property type="evidence" value="ECO:0007669"/>
    <property type="project" value="TreeGrafter"/>
</dbReference>
<keyword evidence="5" id="KW-0418">Kinase</keyword>
<keyword evidence="4 10" id="KW-0547">Nucleotide-binding</keyword>
<dbReference type="GO" id="GO:0005524">
    <property type="term" value="F:ATP binding"/>
    <property type="evidence" value="ECO:0007669"/>
    <property type="project" value="UniProtKB-UniRule"/>
</dbReference>
<accession>A0A3Q3XI69</accession>
<evidence type="ECO:0000256" key="6">
    <source>
        <dbReference type="ARBA" id="ARBA00022840"/>
    </source>
</evidence>
<dbReference type="PANTHER" id="PTHR24346:SF93">
    <property type="entry name" value="NUAK FAMILY SNF1-LIKE KINASE 1"/>
    <property type="match status" value="1"/>
</dbReference>
<dbReference type="Gene3D" id="1.10.510.10">
    <property type="entry name" value="Transferase(Phosphotransferase) domain 1"/>
    <property type="match status" value="1"/>
</dbReference>
<dbReference type="EC" id="2.7.11.1" evidence="1"/>
<keyword evidence="3" id="KW-0808">Transferase</keyword>
<dbReference type="STRING" id="94237.ENSMMOP00000028845"/>
<evidence type="ECO:0000256" key="5">
    <source>
        <dbReference type="ARBA" id="ARBA00022777"/>
    </source>
</evidence>
<dbReference type="PROSITE" id="PS00108">
    <property type="entry name" value="PROTEIN_KINASE_ST"/>
    <property type="match status" value="1"/>
</dbReference>
<dbReference type="GO" id="GO:0050321">
    <property type="term" value="F:tau-protein kinase activity"/>
    <property type="evidence" value="ECO:0007669"/>
    <property type="project" value="TreeGrafter"/>
</dbReference>
<dbReference type="GO" id="GO:0035556">
    <property type="term" value="P:intracellular signal transduction"/>
    <property type="evidence" value="ECO:0007669"/>
    <property type="project" value="TreeGrafter"/>
</dbReference>
<proteinExistence type="inferred from homology"/>
<evidence type="ECO:0000256" key="2">
    <source>
        <dbReference type="ARBA" id="ARBA00022527"/>
    </source>
</evidence>
<dbReference type="PROSITE" id="PS50011">
    <property type="entry name" value="PROTEIN_KINASE_DOM"/>
    <property type="match status" value="1"/>
</dbReference>
<feature type="region of interest" description="Disordered" evidence="11">
    <location>
        <begin position="442"/>
        <end position="466"/>
    </location>
</feature>
<evidence type="ECO:0000256" key="4">
    <source>
        <dbReference type="ARBA" id="ARBA00022741"/>
    </source>
</evidence>
<comment type="catalytic activity">
    <reaction evidence="8">
        <text>L-threonyl-[protein] + ATP = O-phospho-L-threonyl-[protein] + ADP + H(+)</text>
        <dbReference type="Rhea" id="RHEA:46608"/>
        <dbReference type="Rhea" id="RHEA-COMP:11060"/>
        <dbReference type="Rhea" id="RHEA-COMP:11605"/>
        <dbReference type="ChEBI" id="CHEBI:15378"/>
        <dbReference type="ChEBI" id="CHEBI:30013"/>
        <dbReference type="ChEBI" id="CHEBI:30616"/>
        <dbReference type="ChEBI" id="CHEBI:61977"/>
        <dbReference type="ChEBI" id="CHEBI:456216"/>
        <dbReference type="EC" id="2.7.11.1"/>
    </reaction>
</comment>
<dbReference type="PROSITE" id="PS00107">
    <property type="entry name" value="PROTEIN_KINASE_ATP"/>
    <property type="match status" value="1"/>
</dbReference>
<dbReference type="OMA" id="RPLMKKQ"/>
<evidence type="ECO:0000313" key="14">
    <source>
        <dbReference type="Proteomes" id="UP000261620"/>
    </source>
</evidence>
<dbReference type="InterPro" id="IPR011009">
    <property type="entry name" value="Kinase-like_dom_sf"/>
</dbReference>
<dbReference type="InterPro" id="IPR000719">
    <property type="entry name" value="Prot_kinase_dom"/>
</dbReference>
<evidence type="ECO:0000256" key="3">
    <source>
        <dbReference type="ARBA" id="ARBA00022679"/>
    </source>
</evidence>
<dbReference type="AlphaFoldDB" id="A0A3Q3XI69"/>
<evidence type="ECO:0000256" key="1">
    <source>
        <dbReference type="ARBA" id="ARBA00012513"/>
    </source>
</evidence>
<dbReference type="Pfam" id="PF00069">
    <property type="entry name" value="Pkinase"/>
    <property type="match status" value="1"/>
</dbReference>
<dbReference type="SMART" id="SM00220">
    <property type="entry name" value="S_TKc"/>
    <property type="match status" value="1"/>
</dbReference>
<evidence type="ECO:0000313" key="13">
    <source>
        <dbReference type="Ensembl" id="ENSMMOP00000028845.1"/>
    </source>
</evidence>
<dbReference type="PANTHER" id="PTHR24346">
    <property type="entry name" value="MAP/MICROTUBULE AFFINITY-REGULATING KINASE"/>
    <property type="match status" value="1"/>
</dbReference>
<evidence type="ECO:0000256" key="7">
    <source>
        <dbReference type="ARBA" id="ARBA00038181"/>
    </source>
</evidence>
<name>A0A3Q3XI69_MOLML</name>
<reference evidence="13" key="2">
    <citation type="submission" date="2025-09" db="UniProtKB">
        <authorList>
            <consortium name="Ensembl"/>
        </authorList>
    </citation>
    <scope>IDENTIFICATION</scope>
</reference>
<dbReference type="GO" id="GO:0000226">
    <property type="term" value="P:microtubule cytoskeleton organization"/>
    <property type="evidence" value="ECO:0007669"/>
    <property type="project" value="TreeGrafter"/>
</dbReference>
<keyword evidence="14" id="KW-1185">Reference proteome</keyword>